<evidence type="ECO:0000256" key="1">
    <source>
        <dbReference type="ARBA" id="ARBA00022723"/>
    </source>
</evidence>
<dbReference type="AlphaFoldDB" id="A0A8H8DK87"/>
<keyword evidence="7" id="KW-1185">Reference proteome</keyword>
<dbReference type="OrthoDB" id="546632at2759"/>
<dbReference type="Proteomes" id="UP000673691">
    <property type="component" value="Unassembled WGS sequence"/>
</dbReference>
<evidence type="ECO:0000313" key="6">
    <source>
        <dbReference type="EMBL" id="KAG5461405.1"/>
    </source>
</evidence>
<dbReference type="GO" id="GO:0004114">
    <property type="term" value="F:3',5'-cyclic-nucleotide phosphodiesterase activity"/>
    <property type="evidence" value="ECO:0007669"/>
    <property type="project" value="InterPro"/>
</dbReference>
<dbReference type="CDD" id="cd00077">
    <property type="entry name" value="HDc"/>
    <property type="match status" value="1"/>
</dbReference>
<dbReference type="Gene3D" id="1.10.1300.10">
    <property type="entry name" value="3'5'-cyclic nucleotide phosphodiesterase, catalytic domain"/>
    <property type="match status" value="1"/>
</dbReference>
<reference evidence="6 7" key="1">
    <citation type="journal article" name="Sci. Rep.">
        <title>Genome-scale phylogenetic analyses confirm Olpidium as the closest living zoosporic fungus to the non-flagellated, terrestrial fungi.</title>
        <authorList>
            <person name="Chang Y."/>
            <person name="Rochon D."/>
            <person name="Sekimoto S."/>
            <person name="Wang Y."/>
            <person name="Chovatia M."/>
            <person name="Sandor L."/>
            <person name="Salamov A."/>
            <person name="Grigoriev I.V."/>
            <person name="Stajich J.E."/>
            <person name="Spatafora J.W."/>
        </authorList>
    </citation>
    <scope>NUCLEOTIDE SEQUENCE [LARGE SCALE GENOMIC DNA]</scope>
    <source>
        <strain evidence="6">S191</strain>
    </source>
</reference>
<feature type="compositionally biased region" description="Polar residues" evidence="4">
    <location>
        <begin position="560"/>
        <end position="582"/>
    </location>
</feature>
<dbReference type="SUPFAM" id="SSF109604">
    <property type="entry name" value="HD-domain/PDEase-like"/>
    <property type="match status" value="1"/>
</dbReference>
<dbReference type="EMBL" id="JAEFCI010003712">
    <property type="protein sequence ID" value="KAG5461405.1"/>
    <property type="molecule type" value="Genomic_DNA"/>
</dbReference>
<accession>A0A8H8DK87</accession>
<dbReference type="PANTHER" id="PTHR11347">
    <property type="entry name" value="CYCLIC NUCLEOTIDE PHOSPHODIESTERASE"/>
    <property type="match status" value="1"/>
</dbReference>
<gene>
    <name evidence="6" type="ORF">BJ554DRAFT_6410</name>
</gene>
<dbReference type="PROSITE" id="PS00126">
    <property type="entry name" value="PDEASE_I_1"/>
    <property type="match status" value="1"/>
</dbReference>
<dbReference type="InterPro" id="IPR003607">
    <property type="entry name" value="HD/PDEase_dom"/>
</dbReference>
<dbReference type="InterPro" id="IPR023174">
    <property type="entry name" value="PDEase_CS"/>
</dbReference>
<protein>
    <recommendedName>
        <fullName evidence="3">Phosphodiesterase</fullName>
        <ecNumber evidence="3">3.1.4.-</ecNumber>
    </recommendedName>
</protein>
<dbReference type="GO" id="GO:0007165">
    <property type="term" value="P:signal transduction"/>
    <property type="evidence" value="ECO:0007669"/>
    <property type="project" value="InterPro"/>
</dbReference>
<organism evidence="6 7">
    <name type="scientific">Olpidium bornovanus</name>
    <dbReference type="NCBI Taxonomy" id="278681"/>
    <lineage>
        <taxon>Eukaryota</taxon>
        <taxon>Fungi</taxon>
        <taxon>Fungi incertae sedis</taxon>
        <taxon>Olpidiomycota</taxon>
        <taxon>Olpidiomycotina</taxon>
        <taxon>Olpidiomycetes</taxon>
        <taxon>Olpidiales</taxon>
        <taxon>Olpidiaceae</taxon>
        <taxon>Olpidium</taxon>
    </lineage>
</organism>
<evidence type="ECO:0000259" key="5">
    <source>
        <dbReference type="PROSITE" id="PS51845"/>
    </source>
</evidence>
<dbReference type="SMART" id="SM00471">
    <property type="entry name" value="HDc"/>
    <property type="match status" value="1"/>
</dbReference>
<evidence type="ECO:0000256" key="4">
    <source>
        <dbReference type="SAM" id="MobiDB-lite"/>
    </source>
</evidence>
<feature type="region of interest" description="Disordered" evidence="4">
    <location>
        <begin position="757"/>
        <end position="843"/>
    </location>
</feature>
<dbReference type="EC" id="3.1.4.-" evidence="3"/>
<proteinExistence type="inferred from homology"/>
<feature type="domain" description="PDEase" evidence="5">
    <location>
        <begin position="301"/>
        <end position="736"/>
    </location>
</feature>
<comment type="caution">
    <text evidence="6">The sequence shown here is derived from an EMBL/GenBank/DDBJ whole genome shotgun (WGS) entry which is preliminary data.</text>
</comment>
<sequence>MAELDETCACSVFLFDGAKSTDAGALPAGDGGDIRSLVRSIYPQGMACLTDVITTPCVRCESQSRSLVSPQNSLCACPVTVCDDRALFRAQLKAALNAATASPTPAPLLLLIDVDELTDDNGIGLWSLKQIIDDELGGSAGLESTSCTVVGGPARVSESLPRPTLRRSPRRTSPLTVSCAASYFGGQLAAISAGCRHRARFAKASYGIRHKDVVAGQCAPHVARRQRRLQGEKARRAALGLTKHKSRTKVQRIADRVAKLELATRDVTTAFLEDPRGMSAANRKRTQEENLELRHLLEVWESEDQVREQKLNLRRRLQSWNFDPRKLESEQEVLRCVALLLEEAAHWCGGLAAVGVDKRTLHRGWLKTGKRNAPSSTLHRFIVVVRSSYNEANPYHNFHHAVDVLQATYFFLRRMKVLLDKDPDKPFFAQDGFCVDPALIFARTFFRPHEVFALLVAALCHDLGHPGVNNMYMTTQRTALAELYNDTAVLENYHSASLFALLRREKICFFGGCGSEPASVNYREFRQVVTSSILATDMGQHTDYVKKVQGRQHRFRNPLVESSSPTSAIPISQTDKLESPSWSPQAAKLPELRSEDRILLASILVKCADISNPARPFSIARDWCMALMEEFEIQRHIECGLVGDEDEVTPAGSAKLTMEHINGQIFFIDKFVVPLWDAVVGDENVDKDKPRNCDVMLNDEDLSGMSTLWGGLEELRYCRDMVNRNRREWVGLQRALDSPREPRQPGNDVRAAASVEEGGAPDHNSQQRPCAVGPCPKQSPPASERAAPPAPPPADCPNGPAAAEPTRRASPPSVGQVGGKSGRGRVKIVTSFSGQQSPEPAFDSRVRTAAYHASNTGIQRFEAPITHL</sequence>
<dbReference type="InterPro" id="IPR002073">
    <property type="entry name" value="PDEase_catalytic_dom"/>
</dbReference>
<dbReference type="GO" id="GO:0046872">
    <property type="term" value="F:metal ion binding"/>
    <property type="evidence" value="ECO:0007669"/>
    <property type="project" value="UniProtKB-KW"/>
</dbReference>
<dbReference type="InterPro" id="IPR036971">
    <property type="entry name" value="PDEase_catalytic_dom_sf"/>
</dbReference>
<keyword evidence="1 3" id="KW-0479">Metal-binding</keyword>
<dbReference type="Pfam" id="PF00233">
    <property type="entry name" value="PDEase_I"/>
    <property type="match status" value="1"/>
</dbReference>
<comment type="similarity">
    <text evidence="3">Belongs to the cyclic nucleotide phosphodiesterase family.</text>
</comment>
<name>A0A8H8DK87_9FUNG</name>
<evidence type="ECO:0000313" key="7">
    <source>
        <dbReference type="Proteomes" id="UP000673691"/>
    </source>
</evidence>
<comment type="cofactor">
    <cofactor evidence="3">
        <name>a divalent metal cation</name>
        <dbReference type="ChEBI" id="CHEBI:60240"/>
    </cofactor>
    <text evidence="3">Binds 2 divalent metal cations per subunit. Site 1 may preferentially bind zinc ions, while site 2 has a preference for magnesium and/or manganese ions.</text>
</comment>
<feature type="region of interest" description="Disordered" evidence="4">
    <location>
        <begin position="559"/>
        <end position="582"/>
    </location>
</feature>
<dbReference type="PROSITE" id="PS51845">
    <property type="entry name" value="PDEASE_I_2"/>
    <property type="match status" value="1"/>
</dbReference>
<evidence type="ECO:0000256" key="2">
    <source>
        <dbReference type="ARBA" id="ARBA00022801"/>
    </source>
</evidence>
<evidence type="ECO:0000256" key="3">
    <source>
        <dbReference type="RuleBase" id="RU363067"/>
    </source>
</evidence>
<keyword evidence="2 3" id="KW-0378">Hydrolase</keyword>